<dbReference type="OrthoDB" id="10254877at2759"/>
<dbReference type="PANTHER" id="PTHR48083:SF28">
    <property type="entry name" value="ACYL-COA DEHYDROGENASE FAMILY PROTEIN (AFU_ORTHOLOGUE AFUA_6G10880)-RELATED"/>
    <property type="match status" value="1"/>
</dbReference>
<dbReference type="InterPro" id="IPR009100">
    <property type="entry name" value="AcylCoA_DH/oxidase_NM_dom_sf"/>
</dbReference>
<feature type="domain" description="Cytochrome b5 heme-binding" evidence="6">
    <location>
        <begin position="4"/>
        <end position="81"/>
    </location>
</feature>
<dbReference type="InterPro" id="IPR001199">
    <property type="entry name" value="Cyt_B5-like_heme/steroid-bd"/>
</dbReference>
<dbReference type="Pfam" id="PF00441">
    <property type="entry name" value="Acyl-CoA_dh_1"/>
    <property type="match status" value="1"/>
</dbReference>
<organism evidence="7 8">
    <name type="scientific">Magnusiomyces paraingens</name>
    <dbReference type="NCBI Taxonomy" id="2606893"/>
    <lineage>
        <taxon>Eukaryota</taxon>
        <taxon>Fungi</taxon>
        <taxon>Dikarya</taxon>
        <taxon>Ascomycota</taxon>
        <taxon>Saccharomycotina</taxon>
        <taxon>Dipodascomycetes</taxon>
        <taxon>Dipodascales</taxon>
        <taxon>Dipodascaceae</taxon>
        <taxon>Magnusiomyces</taxon>
    </lineage>
</organism>
<evidence type="ECO:0000256" key="5">
    <source>
        <dbReference type="ARBA" id="ARBA00023002"/>
    </source>
</evidence>
<protein>
    <recommendedName>
        <fullName evidence="6">Cytochrome b5 heme-binding domain-containing protein</fullName>
    </recommendedName>
</protein>
<dbReference type="AlphaFoldDB" id="A0A5E8B268"/>
<keyword evidence="5" id="KW-0560">Oxidoreductase</keyword>
<dbReference type="InterPro" id="IPR046373">
    <property type="entry name" value="Acyl-CoA_Oxase/DH_mid-dom_sf"/>
</dbReference>
<dbReference type="InterPro" id="IPR009075">
    <property type="entry name" value="AcylCo_DH/oxidase_C"/>
</dbReference>
<evidence type="ECO:0000313" key="7">
    <source>
        <dbReference type="EMBL" id="VVT45513.1"/>
    </source>
</evidence>
<dbReference type="SUPFAM" id="SSF56645">
    <property type="entry name" value="Acyl-CoA dehydrogenase NM domain-like"/>
    <property type="match status" value="1"/>
</dbReference>
<dbReference type="Gene3D" id="1.20.140.10">
    <property type="entry name" value="Butyryl-CoA Dehydrogenase, subunit A, domain 3"/>
    <property type="match status" value="1"/>
</dbReference>
<evidence type="ECO:0000256" key="3">
    <source>
        <dbReference type="ARBA" id="ARBA00022630"/>
    </source>
</evidence>
<dbReference type="InterPro" id="IPR036400">
    <property type="entry name" value="Cyt_B5-like_heme/steroid_sf"/>
</dbReference>
<proteinExistence type="inferred from homology"/>
<dbReference type="GO" id="GO:0003995">
    <property type="term" value="F:acyl-CoA dehydrogenase activity"/>
    <property type="evidence" value="ECO:0007669"/>
    <property type="project" value="TreeGrafter"/>
</dbReference>
<keyword evidence="3" id="KW-0285">Flavoprotein</keyword>
<dbReference type="SUPFAM" id="SSF47203">
    <property type="entry name" value="Acyl-CoA dehydrogenase C-terminal domain-like"/>
    <property type="match status" value="1"/>
</dbReference>
<dbReference type="GeneID" id="43579598"/>
<dbReference type="Gene3D" id="2.40.110.10">
    <property type="entry name" value="Butyryl-CoA Dehydrogenase, subunit A, domain 2"/>
    <property type="match status" value="1"/>
</dbReference>
<dbReference type="SMART" id="SM01117">
    <property type="entry name" value="Cyt-b5"/>
    <property type="match status" value="1"/>
</dbReference>
<comment type="cofactor">
    <cofactor evidence="1">
        <name>FAD</name>
        <dbReference type="ChEBI" id="CHEBI:57692"/>
    </cofactor>
</comment>
<dbReference type="Pfam" id="PF02770">
    <property type="entry name" value="Acyl-CoA_dh_M"/>
    <property type="match status" value="1"/>
</dbReference>
<dbReference type="Gene3D" id="3.10.120.10">
    <property type="entry name" value="Cytochrome b5-like heme/steroid binding domain"/>
    <property type="match status" value="1"/>
</dbReference>
<dbReference type="SUPFAM" id="SSF55856">
    <property type="entry name" value="Cytochrome b5-like heme/steroid binding domain"/>
    <property type="match status" value="1"/>
</dbReference>
<comment type="similarity">
    <text evidence="2">Belongs to the acyl-CoA dehydrogenase family.</text>
</comment>
<keyword evidence="8" id="KW-1185">Reference proteome</keyword>
<dbReference type="EMBL" id="CABVLU010000001">
    <property type="protein sequence ID" value="VVT45513.1"/>
    <property type="molecule type" value="Genomic_DNA"/>
</dbReference>
<dbReference type="Gene3D" id="1.10.540.10">
    <property type="entry name" value="Acyl-CoA dehydrogenase/oxidase, N-terminal domain"/>
    <property type="match status" value="1"/>
</dbReference>
<dbReference type="InterPro" id="IPR036250">
    <property type="entry name" value="AcylCo_DH-like_C"/>
</dbReference>
<gene>
    <name evidence="7" type="ORF">SAPINGB_P000775</name>
</gene>
<dbReference type="InterPro" id="IPR013786">
    <property type="entry name" value="AcylCoA_DH/ox_N"/>
</dbReference>
<name>A0A5E8B268_9ASCO</name>
<dbReference type="InterPro" id="IPR037069">
    <property type="entry name" value="AcylCoA_DH/ox_N_sf"/>
</dbReference>
<dbReference type="InterPro" id="IPR006091">
    <property type="entry name" value="Acyl-CoA_Oxase/DH_mid-dom"/>
</dbReference>
<evidence type="ECO:0000256" key="2">
    <source>
        <dbReference type="ARBA" id="ARBA00009347"/>
    </source>
</evidence>
<dbReference type="InterPro" id="IPR050741">
    <property type="entry name" value="Acyl-CoA_dehydrogenase"/>
</dbReference>
<dbReference type="Pfam" id="PF02771">
    <property type="entry name" value="Acyl-CoA_dh_N"/>
    <property type="match status" value="1"/>
</dbReference>
<evidence type="ECO:0000256" key="4">
    <source>
        <dbReference type="ARBA" id="ARBA00022827"/>
    </source>
</evidence>
<dbReference type="PROSITE" id="PS50255">
    <property type="entry name" value="CYTOCHROME_B5_2"/>
    <property type="match status" value="1"/>
</dbReference>
<reference evidence="7 8" key="1">
    <citation type="submission" date="2019-09" db="EMBL/GenBank/DDBJ databases">
        <authorList>
            <person name="Brejova B."/>
        </authorList>
    </citation>
    <scope>NUCLEOTIDE SEQUENCE [LARGE SCALE GENOMIC DNA]</scope>
</reference>
<dbReference type="Pfam" id="PF00173">
    <property type="entry name" value="Cyt-b5"/>
    <property type="match status" value="1"/>
</dbReference>
<accession>A0A5E8B268</accession>
<keyword evidence="4" id="KW-0274">FAD</keyword>
<evidence type="ECO:0000313" key="8">
    <source>
        <dbReference type="Proteomes" id="UP000398389"/>
    </source>
</evidence>
<evidence type="ECO:0000259" key="6">
    <source>
        <dbReference type="PROSITE" id="PS50255"/>
    </source>
</evidence>
<sequence length="563" mass="62702">MPELKEFTVEEVQKHNNTDSLWIIIDGHVYDLTKFQQIHPGGKPILNKVAGTDASEFFHKYHNVKKVMKKFGIKFRIGKIVDNKTISQNKLSSDIMSSSSSSSNNNNNNSALIAVNPTKADFTGVSPFNTEEQTEVFGDNIPYADPAWYQGNRSPFYKESHAKFRQEVRDFVEEHLEPYVDDWEEEGAIPHEVYKAFGQAGFVAAGCGIPVFPSKYTDRRLQSVTPEEFDPFHELILVDEVCRAGSGGLAWFLLGGLGIGLPPIWNFAREDIKQRILPGIFAGDKRVCLCITEPDAGSDVANIKTTARKTPDGKHFLVNGTKKWITNGIWADYFTVAVRTGGEGMGGISVLLLEKTMPGITVRKLHTQGMLTSGSTYITFEDVKVPVEHLLGKENEGFKVIVHNFNHERLGIIGQANRFSRVCYEEAVKHAHKRKTFGTKLINHAVIRNKLANMAIRIEAVHSWYENLTYQMALMPPKESALRLGGPIAGCKALATQTLELCAREASQIFGGLAYTRGGQAGKVERLYREVRAYAIPGGSEEIMLDLAMRQSLKVHQMLGAKL</sequence>
<dbReference type="GO" id="GO:0005737">
    <property type="term" value="C:cytoplasm"/>
    <property type="evidence" value="ECO:0007669"/>
    <property type="project" value="TreeGrafter"/>
</dbReference>
<dbReference type="PANTHER" id="PTHR48083">
    <property type="entry name" value="MEDIUM-CHAIN SPECIFIC ACYL-COA DEHYDROGENASE, MITOCHONDRIAL-RELATED"/>
    <property type="match status" value="1"/>
</dbReference>
<dbReference type="GO" id="GO:0033539">
    <property type="term" value="P:fatty acid beta-oxidation using acyl-CoA dehydrogenase"/>
    <property type="evidence" value="ECO:0007669"/>
    <property type="project" value="TreeGrafter"/>
</dbReference>
<dbReference type="RefSeq" id="XP_031851389.1">
    <property type="nucleotide sequence ID" value="XM_031995498.1"/>
</dbReference>
<evidence type="ECO:0000256" key="1">
    <source>
        <dbReference type="ARBA" id="ARBA00001974"/>
    </source>
</evidence>
<dbReference type="FunFam" id="2.40.110.10:FF:000002">
    <property type="entry name" value="Acyl-CoA dehydrogenase fadE12"/>
    <property type="match status" value="1"/>
</dbReference>
<dbReference type="GO" id="GO:0050660">
    <property type="term" value="F:flavin adenine dinucleotide binding"/>
    <property type="evidence" value="ECO:0007669"/>
    <property type="project" value="InterPro"/>
</dbReference>
<dbReference type="Proteomes" id="UP000398389">
    <property type="component" value="Unassembled WGS sequence"/>
</dbReference>